<dbReference type="Proteomes" id="UP001295794">
    <property type="component" value="Unassembled WGS sequence"/>
</dbReference>
<evidence type="ECO:0000313" key="3">
    <source>
        <dbReference type="Proteomes" id="UP001295794"/>
    </source>
</evidence>
<feature type="region of interest" description="Disordered" evidence="1">
    <location>
        <begin position="325"/>
        <end position="352"/>
    </location>
</feature>
<evidence type="ECO:0000313" key="2">
    <source>
        <dbReference type="EMBL" id="CAK5270512.1"/>
    </source>
</evidence>
<feature type="compositionally biased region" description="Polar residues" evidence="1">
    <location>
        <begin position="335"/>
        <end position="344"/>
    </location>
</feature>
<accession>A0AAD2HAJ8</accession>
<sequence>MLSPSTTSHNIEVVGTVLLDKIANDLLLGPGEIEQLRFLLAALGDGLSLPDVATRVYMLAVQLADVCERRRLRQRDETERLDIGSVFNDLKIRLADTFHLTEVQKASSHDVLIIEPRRTSFSGLAQDLIEKFEINRDTEAFVNLRNVFIAPSRIKVLNKEARSVASSVRNSFRNDIVMSIKPKIFCDLADFVKKCVRKYKNTTLTTLNVDPYTVQLALLRRFVYDHPEIVNAAVDSDDIENEDPSTSEERPAKRARAGRTAKGEDFWGRVEEWFKKEMAVRGSNWTSASWKRYIDQVIVDDRVKFVGVKPGSPVIRELPETPIRPMWGEGLSSAGARSTESTPGPSVPESDPFWSAMCAA</sequence>
<reference evidence="2" key="1">
    <citation type="submission" date="2023-11" db="EMBL/GenBank/DDBJ databases">
        <authorList>
            <person name="De Vega J J."/>
            <person name="De Vega J J."/>
        </authorList>
    </citation>
    <scope>NUCLEOTIDE SEQUENCE</scope>
</reference>
<feature type="compositionally biased region" description="Acidic residues" evidence="1">
    <location>
        <begin position="235"/>
        <end position="246"/>
    </location>
</feature>
<comment type="caution">
    <text evidence="2">The sequence shown here is derived from an EMBL/GenBank/DDBJ whole genome shotgun (WGS) entry which is preliminary data.</text>
</comment>
<dbReference type="AlphaFoldDB" id="A0AAD2HAJ8"/>
<protein>
    <submittedName>
        <fullName evidence="2">Uncharacterized protein</fullName>
    </submittedName>
</protein>
<organism evidence="2 3">
    <name type="scientific">Mycena citricolor</name>
    <dbReference type="NCBI Taxonomy" id="2018698"/>
    <lineage>
        <taxon>Eukaryota</taxon>
        <taxon>Fungi</taxon>
        <taxon>Dikarya</taxon>
        <taxon>Basidiomycota</taxon>
        <taxon>Agaricomycotina</taxon>
        <taxon>Agaricomycetes</taxon>
        <taxon>Agaricomycetidae</taxon>
        <taxon>Agaricales</taxon>
        <taxon>Marasmiineae</taxon>
        <taxon>Mycenaceae</taxon>
        <taxon>Mycena</taxon>
    </lineage>
</organism>
<feature type="region of interest" description="Disordered" evidence="1">
    <location>
        <begin position="235"/>
        <end position="261"/>
    </location>
</feature>
<evidence type="ECO:0000256" key="1">
    <source>
        <dbReference type="SAM" id="MobiDB-lite"/>
    </source>
</evidence>
<dbReference type="EMBL" id="CAVNYO010000167">
    <property type="protein sequence ID" value="CAK5270512.1"/>
    <property type="molecule type" value="Genomic_DNA"/>
</dbReference>
<name>A0AAD2HAJ8_9AGAR</name>
<keyword evidence="3" id="KW-1185">Reference proteome</keyword>
<gene>
    <name evidence="2" type="ORF">MYCIT1_LOCUS14989</name>
</gene>
<proteinExistence type="predicted"/>